<name>A0AAV0NVD7_9ROSI</name>
<reference evidence="3" key="1">
    <citation type="submission" date="2022-08" db="EMBL/GenBank/DDBJ databases">
        <authorList>
            <person name="Gutierrez-Valencia J."/>
        </authorList>
    </citation>
    <scope>NUCLEOTIDE SEQUENCE</scope>
</reference>
<accession>A0AAV0NVD7</accession>
<evidence type="ECO:0000313" key="4">
    <source>
        <dbReference type="Proteomes" id="UP001154282"/>
    </source>
</evidence>
<evidence type="ECO:0000313" key="3">
    <source>
        <dbReference type="EMBL" id="CAI0462748.1"/>
    </source>
</evidence>
<proteinExistence type="predicted"/>
<evidence type="ECO:0000256" key="1">
    <source>
        <dbReference type="ARBA" id="ARBA00023006"/>
    </source>
</evidence>
<dbReference type="Proteomes" id="UP001154282">
    <property type="component" value="Unassembled WGS sequence"/>
</dbReference>
<dbReference type="GO" id="GO:0016197">
    <property type="term" value="P:endosomal transport"/>
    <property type="evidence" value="ECO:0007669"/>
    <property type="project" value="TreeGrafter"/>
</dbReference>
<protein>
    <recommendedName>
        <fullName evidence="2">FPL domain-containing protein</fullName>
    </recommendedName>
</protein>
<dbReference type="PANTHER" id="PTHR21481">
    <property type="entry name" value="PROTEIN CLEC16A"/>
    <property type="match status" value="1"/>
</dbReference>
<gene>
    <name evidence="3" type="ORF">LITE_LOCUS35497</name>
</gene>
<keyword evidence="4" id="KW-1185">Reference proteome</keyword>
<dbReference type="GO" id="GO:0005794">
    <property type="term" value="C:Golgi apparatus"/>
    <property type="evidence" value="ECO:0007669"/>
    <property type="project" value="TreeGrafter"/>
</dbReference>
<comment type="caution">
    <text evidence="3">The sequence shown here is derived from an EMBL/GenBank/DDBJ whole genome shotgun (WGS) entry which is preliminary data.</text>
</comment>
<dbReference type="InterPro" id="IPR019155">
    <property type="entry name" value="CLEC16A/TT9_N"/>
</dbReference>
<dbReference type="GO" id="GO:1901096">
    <property type="term" value="P:regulation of autophagosome maturation"/>
    <property type="evidence" value="ECO:0007669"/>
    <property type="project" value="TreeGrafter"/>
</dbReference>
<keyword evidence="1" id="KW-0072">Autophagy</keyword>
<feature type="domain" description="FPL" evidence="2">
    <location>
        <begin position="1"/>
        <end position="123"/>
    </location>
</feature>
<dbReference type="GO" id="GO:0005770">
    <property type="term" value="C:late endosome"/>
    <property type="evidence" value="ECO:0007669"/>
    <property type="project" value="TreeGrafter"/>
</dbReference>
<dbReference type="GO" id="GO:0007034">
    <property type="term" value="P:vacuolar transport"/>
    <property type="evidence" value="ECO:0007669"/>
    <property type="project" value="TreeGrafter"/>
</dbReference>
<evidence type="ECO:0000259" key="2">
    <source>
        <dbReference type="Pfam" id="PF09758"/>
    </source>
</evidence>
<sequence length="563" mass="63298">MEYQVLAEFVRVLRICTDTGIQAPFLQYLSIFIQNIENYCFSNDHINNIIAHPFNFGCGDLDPYYISFLRAISSKVNIGIISLLVKVHGDTVVSFPLYSAALKFSQHSERMIQTAVRAITLNLYKVSDDMVLQFLSTPPVSDYFSNLVWRLKEQCSHLDGHVHALKERFTDHGWKELLLEADKIVDEIYHLKDIISVGESCLSEAVALSLLNFLIFPILRRLLKTQQSDGSNLSVVTSYTGSELKDPTRLIFPGQSGGLDNISGNLYHRYFSDTISHFDPVRWPVEDTLIPERSGILLFAESEDCCAILASLFFLLTLAKNEGDEYFVALISEFFSSRQGMMFNALLKILTSESSMPALVQGYTGWFLHKLLISQGNVLTIFSYSRTQVSGVVIFFKRNLMDAGMTIFLLSEGRGTVAQHPLRNHLYPKTRFSYWSLLSVSKLTVDCKVIPPVMLLDKEWWMLRSNGKFIENPLPEESTASPQVQEFLAVSPFQGTSGKLLLAEKHPFRSQRGKVIAIAPLAGLSAQMIIKIPPTQSNQSTQNIKPKHIGLLGKSVGRVCKGF</sequence>
<dbReference type="InterPro" id="IPR039272">
    <property type="entry name" value="CLEC16A/TT9"/>
</dbReference>
<dbReference type="AlphaFoldDB" id="A0AAV0NVD7"/>
<dbReference type="EMBL" id="CAMGYJ010000008">
    <property type="protein sequence ID" value="CAI0462748.1"/>
    <property type="molecule type" value="Genomic_DNA"/>
</dbReference>
<organism evidence="3 4">
    <name type="scientific">Linum tenue</name>
    <dbReference type="NCBI Taxonomy" id="586396"/>
    <lineage>
        <taxon>Eukaryota</taxon>
        <taxon>Viridiplantae</taxon>
        <taxon>Streptophyta</taxon>
        <taxon>Embryophyta</taxon>
        <taxon>Tracheophyta</taxon>
        <taxon>Spermatophyta</taxon>
        <taxon>Magnoliopsida</taxon>
        <taxon>eudicotyledons</taxon>
        <taxon>Gunneridae</taxon>
        <taxon>Pentapetalae</taxon>
        <taxon>rosids</taxon>
        <taxon>fabids</taxon>
        <taxon>Malpighiales</taxon>
        <taxon>Linaceae</taxon>
        <taxon>Linum</taxon>
    </lineage>
</organism>
<dbReference type="GO" id="GO:0006914">
    <property type="term" value="P:autophagy"/>
    <property type="evidence" value="ECO:0007669"/>
    <property type="project" value="UniProtKB-KW"/>
</dbReference>
<dbReference type="Pfam" id="PF09758">
    <property type="entry name" value="FPL"/>
    <property type="match status" value="1"/>
</dbReference>
<dbReference type="PANTHER" id="PTHR21481:SF0">
    <property type="entry name" value="PROTEIN CLEC16A"/>
    <property type="match status" value="1"/>
</dbReference>